<organism evidence="2 3">
    <name type="scientific">[Candida] railenensis</name>
    <dbReference type="NCBI Taxonomy" id="45579"/>
    <lineage>
        <taxon>Eukaryota</taxon>
        <taxon>Fungi</taxon>
        <taxon>Dikarya</taxon>
        <taxon>Ascomycota</taxon>
        <taxon>Saccharomycotina</taxon>
        <taxon>Pichiomycetes</taxon>
        <taxon>Debaryomycetaceae</taxon>
        <taxon>Kurtzmaniella</taxon>
    </lineage>
</organism>
<dbReference type="Proteomes" id="UP000837801">
    <property type="component" value="Unassembled WGS sequence"/>
</dbReference>
<evidence type="ECO:0000256" key="1">
    <source>
        <dbReference type="SAM" id="MobiDB-lite"/>
    </source>
</evidence>
<accession>A0A9P0QT92</accession>
<dbReference type="OrthoDB" id="4026481at2759"/>
<feature type="compositionally biased region" description="Low complexity" evidence="1">
    <location>
        <begin position="92"/>
        <end position="105"/>
    </location>
</feature>
<feature type="compositionally biased region" description="Basic and acidic residues" evidence="1">
    <location>
        <begin position="51"/>
        <end position="60"/>
    </location>
</feature>
<dbReference type="EMBL" id="CAKXYY010000023">
    <property type="protein sequence ID" value="CAH2355223.1"/>
    <property type="molecule type" value="Genomic_DNA"/>
</dbReference>
<evidence type="ECO:0000313" key="2">
    <source>
        <dbReference type="EMBL" id="CAH2355223.1"/>
    </source>
</evidence>
<name>A0A9P0QT92_9ASCO</name>
<sequence length="125" mass="13726">MYTSSPSYPASSLSTSSMSSNHTYQTSSPVSSPVSFQSSSPVTSSATRKRGSGDEEPIRHRDSKRVQKQRIFSEVHTKTVDLMMNASRENQGQEGVGTETGTETGTEPEHGDESVGSTYRQRPYW</sequence>
<comment type="caution">
    <text evidence="2">The sequence shown here is derived from an EMBL/GenBank/DDBJ whole genome shotgun (WGS) entry which is preliminary data.</text>
</comment>
<proteinExistence type="predicted"/>
<keyword evidence="3" id="KW-1185">Reference proteome</keyword>
<protein>
    <submittedName>
        <fullName evidence="2">Uncharacterized protein</fullName>
    </submittedName>
</protein>
<dbReference type="AlphaFoldDB" id="A0A9P0QT92"/>
<gene>
    <name evidence="2" type="ORF">CLIB1423_23S00540</name>
</gene>
<feature type="compositionally biased region" description="Low complexity" evidence="1">
    <location>
        <begin position="1"/>
        <end position="45"/>
    </location>
</feature>
<evidence type="ECO:0000313" key="3">
    <source>
        <dbReference type="Proteomes" id="UP000837801"/>
    </source>
</evidence>
<feature type="region of interest" description="Disordered" evidence="1">
    <location>
        <begin position="1"/>
        <end position="125"/>
    </location>
</feature>
<reference evidence="2" key="1">
    <citation type="submission" date="2022-03" db="EMBL/GenBank/DDBJ databases">
        <authorList>
            <person name="Legras J.-L."/>
            <person name="Devillers H."/>
            <person name="Grondin C."/>
        </authorList>
    </citation>
    <scope>NUCLEOTIDE SEQUENCE</scope>
    <source>
        <strain evidence="2">CLIB 1423</strain>
    </source>
</reference>
<feature type="compositionally biased region" description="Polar residues" evidence="1">
    <location>
        <begin position="115"/>
        <end position="125"/>
    </location>
</feature>